<keyword evidence="3" id="KW-0645">Protease</keyword>
<dbReference type="Ensembl" id="ENSMMDT00005042173.1">
    <property type="protein sequence ID" value="ENSMMDP00005041331.1"/>
    <property type="gene ID" value="ENSMMDG00005019092.1"/>
</dbReference>
<evidence type="ECO:0000256" key="5">
    <source>
        <dbReference type="ARBA" id="ARBA00022801"/>
    </source>
</evidence>
<feature type="chain" id="PRO_5025588022" evidence="9">
    <location>
        <begin position="26"/>
        <end position="274"/>
    </location>
</feature>
<proteinExistence type="inferred from homology"/>
<dbReference type="GO" id="GO:0006508">
    <property type="term" value="P:proteolysis"/>
    <property type="evidence" value="ECO:0007669"/>
    <property type="project" value="UniProtKB-KW"/>
</dbReference>
<reference evidence="11" key="3">
    <citation type="submission" date="2025-09" db="UniProtKB">
        <authorList>
            <consortium name="Ensembl"/>
        </authorList>
    </citation>
    <scope>IDENTIFICATION</scope>
</reference>
<organism evidence="11 12">
    <name type="scientific">Myripristis murdjan</name>
    <name type="common">pinecone soldierfish</name>
    <dbReference type="NCBI Taxonomy" id="586833"/>
    <lineage>
        <taxon>Eukaryota</taxon>
        <taxon>Metazoa</taxon>
        <taxon>Chordata</taxon>
        <taxon>Craniata</taxon>
        <taxon>Vertebrata</taxon>
        <taxon>Euteleostomi</taxon>
        <taxon>Actinopterygii</taxon>
        <taxon>Neopterygii</taxon>
        <taxon>Teleostei</taxon>
        <taxon>Neoteleostei</taxon>
        <taxon>Acanthomorphata</taxon>
        <taxon>Holocentriformes</taxon>
        <taxon>Holocentridae</taxon>
        <taxon>Myripristis</taxon>
    </lineage>
</organism>
<keyword evidence="12" id="KW-1185">Reference proteome</keyword>
<evidence type="ECO:0000256" key="1">
    <source>
        <dbReference type="ARBA" id="ARBA00004141"/>
    </source>
</evidence>
<sequence>MQRQQRGSQMGLLLLASQLFQVGLGNIPPVTLAVLGLNVYYYLVPIVPLSEACMSVRMVYWDADWLRLLLSPLHHANEWHLGLNMSSLLWKGITLERRVGGAWFLYLLSVFYVLTGLVYLLLGVWLTEITKDQSYSWNCAVGFSGVLFALTVISNYYCPLGVTNVIGIHTTWVELTLIQLVAPGTSLISHLAGILVGLLYIAGPLRKIMKAFAGYSGTRRRHSADQRYTTDYTTNDPTHRTAAYTGGLTEEEQLDAAIRNSLNDRGERGGGGEQ</sequence>
<evidence type="ECO:0000259" key="10">
    <source>
        <dbReference type="Pfam" id="PF01694"/>
    </source>
</evidence>
<dbReference type="GO" id="GO:0016020">
    <property type="term" value="C:membrane"/>
    <property type="evidence" value="ECO:0007669"/>
    <property type="project" value="UniProtKB-SubCell"/>
</dbReference>
<name>A0A668A8Q4_9TELE</name>
<dbReference type="Pfam" id="PF01694">
    <property type="entry name" value="Rhomboid"/>
    <property type="match status" value="1"/>
</dbReference>
<keyword evidence="6 8" id="KW-1133">Transmembrane helix</keyword>
<keyword evidence="7 8" id="KW-0472">Membrane</keyword>
<dbReference type="GO" id="GO:0004252">
    <property type="term" value="F:serine-type endopeptidase activity"/>
    <property type="evidence" value="ECO:0007669"/>
    <property type="project" value="InterPro"/>
</dbReference>
<feature type="transmembrane region" description="Helical" evidence="8">
    <location>
        <begin position="177"/>
        <end position="202"/>
    </location>
</feature>
<evidence type="ECO:0000256" key="4">
    <source>
        <dbReference type="ARBA" id="ARBA00022692"/>
    </source>
</evidence>
<evidence type="ECO:0000256" key="7">
    <source>
        <dbReference type="ARBA" id="ARBA00023136"/>
    </source>
</evidence>
<dbReference type="Gene3D" id="1.20.1540.10">
    <property type="entry name" value="Rhomboid-like"/>
    <property type="match status" value="1"/>
</dbReference>
<dbReference type="InParanoid" id="A0A668A8Q4"/>
<keyword evidence="5" id="KW-0378">Hydrolase</keyword>
<dbReference type="SUPFAM" id="SSF144091">
    <property type="entry name" value="Rhomboid-like"/>
    <property type="match status" value="1"/>
</dbReference>
<feature type="transmembrane region" description="Helical" evidence="8">
    <location>
        <begin position="137"/>
        <end position="157"/>
    </location>
</feature>
<keyword evidence="9" id="KW-0732">Signal</keyword>
<feature type="domain" description="Peptidase S54 rhomboid" evidence="10">
    <location>
        <begin position="64"/>
        <end position="202"/>
    </location>
</feature>
<reference evidence="11" key="2">
    <citation type="submission" date="2025-08" db="UniProtKB">
        <authorList>
            <consortium name="Ensembl"/>
        </authorList>
    </citation>
    <scope>IDENTIFICATION</scope>
</reference>
<dbReference type="InterPro" id="IPR035952">
    <property type="entry name" value="Rhomboid-like_sf"/>
</dbReference>
<feature type="transmembrane region" description="Helical" evidence="8">
    <location>
        <begin position="103"/>
        <end position="125"/>
    </location>
</feature>
<gene>
    <name evidence="11" type="primary">RHBDD1</name>
    <name evidence="11" type="synonym">LOC115370593</name>
</gene>
<evidence type="ECO:0000256" key="8">
    <source>
        <dbReference type="SAM" id="Phobius"/>
    </source>
</evidence>
<reference evidence="11" key="1">
    <citation type="submission" date="2019-06" db="EMBL/GenBank/DDBJ databases">
        <authorList>
            <consortium name="Wellcome Sanger Institute Data Sharing"/>
        </authorList>
    </citation>
    <scope>NUCLEOTIDE SEQUENCE [LARGE SCALE GENOMIC DNA]</scope>
</reference>
<protein>
    <submittedName>
        <fullName evidence="11">Rhomboid domain containing 1</fullName>
    </submittedName>
</protein>
<evidence type="ECO:0000256" key="6">
    <source>
        <dbReference type="ARBA" id="ARBA00022989"/>
    </source>
</evidence>
<evidence type="ECO:0000256" key="9">
    <source>
        <dbReference type="SAM" id="SignalP"/>
    </source>
</evidence>
<dbReference type="Proteomes" id="UP000472263">
    <property type="component" value="Chromosome 13"/>
</dbReference>
<dbReference type="InterPro" id="IPR022764">
    <property type="entry name" value="Peptidase_S54_rhomboid_dom"/>
</dbReference>
<comment type="similarity">
    <text evidence="2">Belongs to the peptidase S54 family.</text>
</comment>
<comment type="subcellular location">
    <subcellularLocation>
        <location evidence="1">Membrane</location>
        <topology evidence="1">Multi-pass membrane protein</topology>
    </subcellularLocation>
</comment>
<keyword evidence="4 8" id="KW-0812">Transmembrane</keyword>
<dbReference type="GeneTree" id="ENSGT00390000010744"/>
<dbReference type="AlphaFoldDB" id="A0A668A8Q4"/>
<dbReference type="PANTHER" id="PTHR43066">
    <property type="entry name" value="RHOMBOID-RELATED PROTEIN"/>
    <property type="match status" value="1"/>
</dbReference>
<accession>A0A668A8Q4</accession>
<evidence type="ECO:0000256" key="3">
    <source>
        <dbReference type="ARBA" id="ARBA00022670"/>
    </source>
</evidence>
<evidence type="ECO:0000313" key="11">
    <source>
        <dbReference type="Ensembl" id="ENSMMDP00005041331.1"/>
    </source>
</evidence>
<evidence type="ECO:0000256" key="2">
    <source>
        <dbReference type="ARBA" id="ARBA00009045"/>
    </source>
</evidence>
<feature type="signal peptide" evidence="9">
    <location>
        <begin position="1"/>
        <end position="25"/>
    </location>
</feature>
<evidence type="ECO:0000313" key="12">
    <source>
        <dbReference type="Proteomes" id="UP000472263"/>
    </source>
</evidence>
<dbReference type="PANTHER" id="PTHR43066:SF1">
    <property type="entry name" value="RHOMBOID PROTEIN 2"/>
    <property type="match status" value="1"/>
</dbReference>